<dbReference type="AlphaFoldDB" id="A0A8H7E4C8"/>
<proteinExistence type="predicted"/>
<keyword evidence="2" id="KW-1185">Reference proteome</keyword>
<reference evidence="1" key="1">
    <citation type="submission" date="2020-02" db="EMBL/GenBank/DDBJ databases">
        <authorList>
            <person name="Palmer J.M."/>
        </authorList>
    </citation>
    <scope>NUCLEOTIDE SEQUENCE</scope>
    <source>
        <strain evidence="1">EPUS1.4</strain>
        <tissue evidence="1">Thallus</tissue>
    </source>
</reference>
<organism evidence="1 2">
    <name type="scientific">Endocarpon pusillum</name>
    <dbReference type="NCBI Taxonomy" id="364733"/>
    <lineage>
        <taxon>Eukaryota</taxon>
        <taxon>Fungi</taxon>
        <taxon>Dikarya</taxon>
        <taxon>Ascomycota</taxon>
        <taxon>Pezizomycotina</taxon>
        <taxon>Eurotiomycetes</taxon>
        <taxon>Chaetothyriomycetidae</taxon>
        <taxon>Verrucariales</taxon>
        <taxon>Verrucariaceae</taxon>
        <taxon>Endocarpon</taxon>
    </lineage>
</organism>
<comment type="caution">
    <text evidence="1">The sequence shown here is derived from an EMBL/GenBank/DDBJ whole genome shotgun (WGS) entry which is preliminary data.</text>
</comment>
<name>A0A8H7E4C8_9EURO</name>
<evidence type="ECO:0000313" key="1">
    <source>
        <dbReference type="EMBL" id="KAF7510054.1"/>
    </source>
</evidence>
<protein>
    <submittedName>
        <fullName evidence="1">Uncharacterized protein</fullName>
    </submittedName>
</protein>
<accession>A0A8H7E4C8</accession>
<dbReference type="Proteomes" id="UP000606974">
    <property type="component" value="Unassembled WGS sequence"/>
</dbReference>
<gene>
    <name evidence="1" type="ORF">GJ744_007158</name>
</gene>
<sequence length="111" mass="12740">MPLTHANHTASDTIMYKRKLSLWDTPAHDILLAGQGIMVRHRTRSFFQIPDTRAADLHFVQPRTTGGDNSYRRWSPTKHTAVRDPEDYTGSRWRFLWMVWPRAGAGPLAPA</sequence>
<evidence type="ECO:0000313" key="2">
    <source>
        <dbReference type="Proteomes" id="UP000606974"/>
    </source>
</evidence>
<dbReference type="EMBL" id="JAACFV010000034">
    <property type="protein sequence ID" value="KAF7510054.1"/>
    <property type="molecule type" value="Genomic_DNA"/>
</dbReference>